<evidence type="ECO:0000313" key="2">
    <source>
        <dbReference type="Proteomes" id="UP000317036"/>
    </source>
</evidence>
<dbReference type="OrthoDB" id="1097360at2"/>
<dbReference type="Pfam" id="PF12784">
    <property type="entry name" value="PDDEXK_2"/>
    <property type="match status" value="1"/>
</dbReference>
<proteinExistence type="predicted"/>
<keyword evidence="2" id="KW-1185">Reference proteome</keyword>
<dbReference type="PANTHER" id="PTHR41317:SF1">
    <property type="entry name" value="PD-(D_E)XK NUCLEASE FAMILY TRANSPOSASE"/>
    <property type="match status" value="1"/>
</dbReference>
<dbReference type="NCBIfam" id="TIGR01784">
    <property type="entry name" value="T_den_put_tspse"/>
    <property type="match status" value="1"/>
</dbReference>
<accession>A0A559K8Z8</accession>
<dbReference type="EMBL" id="VNJI01000021">
    <property type="protein sequence ID" value="TVY08605.1"/>
    <property type="molecule type" value="Genomic_DNA"/>
</dbReference>
<dbReference type="InterPro" id="IPR010106">
    <property type="entry name" value="RpnA"/>
</dbReference>
<protein>
    <submittedName>
        <fullName evidence="1">Rpn family recombination-promoting nuclease/putative transposase</fullName>
    </submittedName>
</protein>
<reference evidence="1 2" key="1">
    <citation type="submission" date="2019-07" db="EMBL/GenBank/DDBJ databases">
        <authorList>
            <person name="Kim J."/>
        </authorList>
    </citation>
    <scope>NUCLEOTIDE SEQUENCE [LARGE SCALE GENOMIC DNA]</scope>
    <source>
        <strain evidence="1 2">JC52</strain>
    </source>
</reference>
<gene>
    <name evidence="1" type="ORF">FPZ49_17390</name>
</gene>
<dbReference type="PANTHER" id="PTHR41317">
    <property type="entry name" value="PD-(D_E)XK NUCLEASE FAMILY TRANSPOSASE"/>
    <property type="match status" value="1"/>
</dbReference>
<organism evidence="1 2">
    <name type="scientific">Paenibacillus cremeus</name>
    <dbReference type="NCBI Taxonomy" id="2163881"/>
    <lineage>
        <taxon>Bacteria</taxon>
        <taxon>Bacillati</taxon>
        <taxon>Bacillota</taxon>
        <taxon>Bacilli</taxon>
        <taxon>Bacillales</taxon>
        <taxon>Paenibacillaceae</taxon>
        <taxon>Paenibacillus</taxon>
    </lineage>
</organism>
<name>A0A559K8Z8_9BACL</name>
<sequence length="153" mass="18225">MYDDRDKSLLLTDAFEVHFLEMPKFERMEKDLNNSLHRWLMYLDEKLPDALLKELMKMDPQIKKTEDLLLKLSSDEETYRLYEAREHSLLERNSLIADSEARGIEKGIELGIEKGEKRAMVRTIKMMLEKKMDISFIAEFYGRSVEEIEKLME</sequence>
<dbReference type="Proteomes" id="UP000317036">
    <property type="component" value="Unassembled WGS sequence"/>
</dbReference>
<dbReference type="AlphaFoldDB" id="A0A559K8Z8"/>
<evidence type="ECO:0000313" key="1">
    <source>
        <dbReference type="EMBL" id="TVY08605.1"/>
    </source>
</evidence>
<comment type="caution">
    <text evidence="1">The sequence shown here is derived from an EMBL/GenBank/DDBJ whole genome shotgun (WGS) entry which is preliminary data.</text>
</comment>